<evidence type="ECO:0000256" key="2">
    <source>
        <dbReference type="SAM" id="Phobius"/>
    </source>
</evidence>
<dbReference type="Proteomes" id="UP000620124">
    <property type="component" value="Unassembled WGS sequence"/>
</dbReference>
<dbReference type="SUPFAM" id="SSF48452">
    <property type="entry name" value="TPR-like"/>
    <property type="match status" value="2"/>
</dbReference>
<accession>A0A8H7D0Y5</accession>
<dbReference type="PANTHER" id="PTHR19959:SF119">
    <property type="entry name" value="FUNGAL LIPASE-LIKE DOMAIN-CONTAINING PROTEIN"/>
    <property type="match status" value="1"/>
</dbReference>
<gene>
    <name evidence="3" type="ORF">MVEN_00840500</name>
</gene>
<feature type="compositionally biased region" description="Basic and acidic residues" evidence="1">
    <location>
        <begin position="1086"/>
        <end position="1105"/>
    </location>
</feature>
<reference evidence="3" key="1">
    <citation type="submission" date="2020-05" db="EMBL/GenBank/DDBJ databases">
        <title>Mycena genomes resolve the evolution of fungal bioluminescence.</title>
        <authorList>
            <person name="Tsai I.J."/>
        </authorList>
    </citation>
    <scope>NUCLEOTIDE SEQUENCE</scope>
    <source>
        <strain evidence="3">CCC161011</strain>
    </source>
</reference>
<feature type="region of interest" description="Disordered" evidence="1">
    <location>
        <begin position="1077"/>
        <end position="1105"/>
    </location>
</feature>
<dbReference type="AlphaFoldDB" id="A0A8H7D0Y5"/>
<keyword evidence="2" id="KW-1133">Transmembrane helix</keyword>
<keyword evidence="2" id="KW-0472">Membrane</keyword>
<protein>
    <submittedName>
        <fullName evidence="3">Tetratricopeptide repeat family</fullName>
    </submittedName>
</protein>
<feature type="transmembrane region" description="Helical" evidence="2">
    <location>
        <begin position="1124"/>
        <end position="1146"/>
    </location>
</feature>
<dbReference type="Gene3D" id="1.25.40.10">
    <property type="entry name" value="Tetratricopeptide repeat domain"/>
    <property type="match status" value="3"/>
</dbReference>
<keyword evidence="2" id="KW-0812">Transmembrane</keyword>
<name>A0A8H7D0Y5_9AGAR</name>
<comment type="caution">
    <text evidence="3">The sequence shown here is derived from an EMBL/GenBank/DDBJ whole genome shotgun (WGS) entry which is preliminary data.</text>
</comment>
<organism evidence="3 4">
    <name type="scientific">Mycena venus</name>
    <dbReference type="NCBI Taxonomy" id="2733690"/>
    <lineage>
        <taxon>Eukaryota</taxon>
        <taxon>Fungi</taxon>
        <taxon>Dikarya</taxon>
        <taxon>Basidiomycota</taxon>
        <taxon>Agaricomycotina</taxon>
        <taxon>Agaricomycetes</taxon>
        <taxon>Agaricomycetidae</taxon>
        <taxon>Agaricales</taxon>
        <taxon>Marasmiineae</taxon>
        <taxon>Mycenaceae</taxon>
        <taxon>Mycena</taxon>
    </lineage>
</organism>
<keyword evidence="4" id="KW-1185">Reference proteome</keyword>
<dbReference type="PANTHER" id="PTHR19959">
    <property type="entry name" value="KINESIN LIGHT CHAIN"/>
    <property type="match status" value="1"/>
</dbReference>
<sequence>MDPITVTTTFMTLGTFVKDLIEVGESIHRSIEKVGENRRQIRELTEEVVRTLYDLANLTRGREETFQGSELLSALENLKAEMLHVHSKCLKITPIQLPGLRGIGSQLKAWRKRDDLEGKIGRLKERVNKCYRQFTAFSAARIEQTTLRIEQTLIVANVENQVKARRLEGMMAQLLLETEFGQNKMIQTIEIIEADPTHESLESRYLSAQTMCLIDSVQRLLTGGKLVLHEPLWDPTQPFRLVFSDSRSTLHVLHWILGTAIEIKESPAACMLLSGPIEDAFRNLGVHLSDIGMVSESIAWERLKIQVLLSLDCAAAISPDIAHAFKLLSFGYHRQSQFQRALQASQQSFDLWHHICESLPDVDNRIGPLTSLNMHAQNLLETGQKMTALSTAQDAAAISRPMAEQLINSSSGLLSLNDEAKCEAVQCRDSLFILAKALASLNRHLEAYEAFKAGFQTFLSLPICECPPSGKDIDSFINEICKVSEGGGFSLAMLADCVILFHNLTRICLETTSAQFLWLFHAYAYFSQQDNSPGANHFMENVRIFLEPNVDRPPPELDISNRFPIDLIAHRELIEDAIRAFCTCPPAPPVALIRNIFVAHCERAVVVLREVAEKSAPGTLAWVFVLYTIHTVVPFVTGSDQAALLEVSTQTIEHSSTVLTIWGSNGRWFLDSILTGIFRYLWRAGFLDSALKVCEQIIKYLESRLGADSTAVVAELCWFRTNKQFILCDMGRLQDAVAEIRQTNMIVSYPGEFYLHPYIIHARILQQIGRNLEALQILKTGMADGSWKYCSGDDKVFDIISYFLLAELAAGWGHVGRQEKAVKAAERAVTASRRAIGDQDTEEHKCVLLHSLVTLSNCQTAVGRNDEALKVAHEAVSIYTDNASHMWEDFLYTIRREELGANAFQALSQRLDTSGELDQALINAEKATELFRQLIVLSPRHLPTLASSLRNQASILWKIGRREKAVGACIEAVDIMRKAVDLEAYFHPALVAALDHLAGYLTEKGNLHEASAMTAECAEVRGAFTSLRPLPELPFDRVDIIETDSDEEDEEDAEAWETASEADVECQDCIDSEAVTASPVTSQVQENRRAEEFNDGRTSESKKGEHNCALTSIPLKAKIKVDPLWILVGILSVLVGILSMALAVIWSRMP</sequence>
<evidence type="ECO:0000256" key="1">
    <source>
        <dbReference type="SAM" id="MobiDB-lite"/>
    </source>
</evidence>
<evidence type="ECO:0000313" key="3">
    <source>
        <dbReference type="EMBL" id="KAF7357939.1"/>
    </source>
</evidence>
<dbReference type="CDD" id="cd21037">
    <property type="entry name" value="MLKL_NTD"/>
    <property type="match status" value="1"/>
</dbReference>
<dbReference type="EMBL" id="JACAZI010000006">
    <property type="protein sequence ID" value="KAF7357939.1"/>
    <property type="molecule type" value="Genomic_DNA"/>
</dbReference>
<dbReference type="InterPro" id="IPR059179">
    <property type="entry name" value="MLKL-like_MCAfunc"/>
</dbReference>
<proteinExistence type="predicted"/>
<dbReference type="InterPro" id="IPR011990">
    <property type="entry name" value="TPR-like_helical_dom_sf"/>
</dbReference>
<evidence type="ECO:0000313" key="4">
    <source>
        <dbReference type="Proteomes" id="UP000620124"/>
    </source>
</evidence>
<dbReference type="OrthoDB" id="2978551at2759"/>